<sequence length="282" mass="31292">MKNLPTDLLRAFVTVTELGGFTQAAEWLGRSQPAISLQIKRLEQLLEQTLLIRSGQQLELSQSGQLLFRYAKQILAINDEAVAQFSKTSVSGKIHFGIPSEFATTLLPKIVGRFAQAYPNVTLEVNCALSKQLLSEPERHRYDLILALHDDPSMAGDNLVKEDDLVWVTGTDHDAHLQVPLPLIVAPKGCIYRKRGIEKLRESHRDWRIVYTIPDLTGIQAAIDEGLGVTVLAKSTVPENLRILKPSEKLPKLGKVGISLIDQSNEPSEAITRLMDFVKASL</sequence>
<evidence type="ECO:0000259" key="5">
    <source>
        <dbReference type="PROSITE" id="PS50931"/>
    </source>
</evidence>
<dbReference type="InterPro" id="IPR036388">
    <property type="entry name" value="WH-like_DNA-bd_sf"/>
</dbReference>
<dbReference type="GO" id="GO:0003700">
    <property type="term" value="F:DNA-binding transcription factor activity"/>
    <property type="evidence" value="ECO:0007669"/>
    <property type="project" value="InterPro"/>
</dbReference>
<evidence type="ECO:0000313" key="6">
    <source>
        <dbReference type="EMBL" id="KKL88966.1"/>
    </source>
</evidence>
<dbReference type="InterPro" id="IPR050176">
    <property type="entry name" value="LTTR"/>
</dbReference>
<evidence type="ECO:0000256" key="1">
    <source>
        <dbReference type="ARBA" id="ARBA00009437"/>
    </source>
</evidence>
<dbReference type="SUPFAM" id="SSF46785">
    <property type="entry name" value="Winged helix' DNA-binding domain"/>
    <property type="match status" value="1"/>
</dbReference>
<proteinExistence type="inferred from homology"/>
<dbReference type="InterPro" id="IPR000847">
    <property type="entry name" value="LysR_HTH_N"/>
</dbReference>
<evidence type="ECO:0000256" key="4">
    <source>
        <dbReference type="ARBA" id="ARBA00023163"/>
    </source>
</evidence>
<keyword evidence="2" id="KW-0805">Transcription regulation</keyword>
<keyword evidence="4" id="KW-0804">Transcription</keyword>
<comment type="similarity">
    <text evidence="1">Belongs to the LysR transcriptional regulatory family.</text>
</comment>
<comment type="caution">
    <text evidence="6">The sequence shown here is derived from an EMBL/GenBank/DDBJ whole genome shotgun (WGS) entry which is preliminary data.</text>
</comment>
<dbReference type="PRINTS" id="PR00039">
    <property type="entry name" value="HTHLYSR"/>
</dbReference>
<dbReference type="AlphaFoldDB" id="A0A0F9GEK4"/>
<dbReference type="Gene3D" id="3.40.190.10">
    <property type="entry name" value="Periplasmic binding protein-like II"/>
    <property type="match status" value="2"/>
</dbReference>
<evidence type="ECO:0000256" key="2">
    <source>
        <dbReference type="ARBA" id="ARBA00023015"/>
    </source>
</evidence>
<dbReference type="SUPFAM" id="SSF53850">
    <property type="entry name" value="Periplasmic binding protein-like II"/>
    <property type="match status" value="1"/>
</dbReference>
<dbReference type="Pfam" id="PF00126">
    <property type="entry name" value="HTH_1"/>
    <property type="match status" value="1"/>
</dbReference>
<dbReference type="GO" id="GO:0003677">
    <property type="term" value="F:DNA binding"/>
    <property type="evidence" value="ECO:0007669"/>
    <property type="project" value="UniProtKB-KW"/>
</dbReference>
<dbReference type="InterPro" id="IPR036390">
    <property type="entry name" value="WH_DNA-bd_sf"/>
</dbReference>
<organism evidence="6">
    <name type="scientific">marine sediment metagenome</name>
    <dbReference type="NCBI Taxonomy" id="412755"/>
    <lineage>
        <taxon>unclassified sequences</taxon>
        <taxon>metagenomes</taxon>
        <taxon>ecological metagenomes</taxon>
    </lineage>
</organism>
<protein>
    <recommendedName>
        <fullName evidence="5">HTH lysR-type domain-containing protein</fullName>
    </recommendedName>
</protein>
<dbReference type="FunFam" id="1.10.10.10:FF:000001">
    <property type="entry name" value="LysR family transcriptional regulator"/>
    <property type="match status" value="1"/>
</dbReference>
<feature type="domain" description="HTH lysR-type" evidence="5">
    <location>
        <begin position="4"/>
        <end position="61"/>
    </location>
</feature>
<keyword evidence="3" id="KW-0238">DNA-binding</keyword>
<dbReference type="PANTHER" id="PTHR30579:SF7">
    <property type="entry name" value="HTH-TYPE TRANSCRIPTIONAL REGULATOR LRHA-RELATED"/>
    <property type="match status" value="1"/>
</dbReference>
<dbReference type="Gene3D" id="1.10.10.10">
    <property type="entry name" value="Winged helix-like DNA-binding domain superfamily/Winged helix DNA-binding domain"/>
    <property type="match status" value="1"/>
</dbReference>
<dbReference type="PROSITE" id="PS50931">
    <property type="entry name" value="HTH_LYSR"/>
    <property type="match status" value="1"/>
</dbReference>
<dbReference type="InterPro" id="IPR005119">
    <property type="entry name" value="LysR_subst-bd"/>
</dbReference>
<dbReference type="EMBL" id="LAZR01020413">
    <property type="protein sequence ID" value="KKL88966.1"/>
    <property type="molecule type" value="Genomic_DNA"/>
</dbReference>
<reference evidence="6" key="1">
    <citation type="journal article" date="2015" name="Nature">
        <title>Complex archaea that bridge the gap between prokaryotes and eukaryotes.</title>
        <authorList>
            <person name="Spang A."/>
            <person name="Saw J.H."/>
            <person name="Jorgensen S.L."/>
            <person name="Zaremba-Niedzwiedzka K."/>
            <person name="Martijn J."/>
            <person name="Lind A.E."/>
            <person name="van Eijk R."/>
            <person name="Schleper C."/>
            <person name="Guy L."/>
            <person name="Ettema T.J."/>
        </authorList>
    </citation>
    <scope>NUCLEOTIDE SEQUENCE</scope>
</reference>
<dbReference type="PANTHER" id="PTHR30579">
    <property type="entry name" value="TRANSCRIPTIONAL REGULATOR"/>
    <property type="match status" value="1"/>
</dbReference>
<gene>
    <name evidence="6" type="ORF">LCGC14_1919430</name>
</gene>
<dbReference type="Pfam" id="PF03466">
    <property type="entry name" value="LysR_substrate"/>
    <property type="match status" value="1"/>
</dbReference>
<name>A0A0F9GEK4_9ZZZZ</name>
<evidence type="ECO:0000256" key="3">
    <source>
        <dbReference type="ARBA" id="ARBA00023125"/>
    </source>
</evidence>
<accession>A0A0F9GEK4</accession>